<dbReference type="EMBL" id="AFRT01000311">
    <property type="protein sequence ID" value="ELU44429.1"/>
    <property type="molecule type" value="Genomic_DNA"/>
</dbReference>
<comment type="caution">
    <text evidence="1">The sequence shown here is derived from an EMBL/GenBank/DDBJ whole genome shotgun (WGS) entry which is preliminary data.</text>
</comment>
<organism evidence="1 2">
    <name type="scientific">Thanatephorus cucumeris (strain AG1-IA)</name>
    <name type="common">Rice sheath blight fungus</name>
    <name type="synonym">Rhizoctonia solani</name>
    <dbReference type="NCBI Taxonomy" id="983506"/>
    <lineage>
        <taxon>Eukaryota</taxon>
        <taxon>Fungi</taxon>
        <taxon>Dikarya</taxon>
        <taxon>Basidiomycota</taxon>
        <taxon>Agaricomycotina</taxon>
        <taxon>Agaricomycetes</taxon>
        <taxon>Cantharellales</taxon>
        <taxon>Ceratobasidiaceae</taxon>
        <taxon>Rhizoctonia</taxon>
        <taxon>Rhizoctonia solani AG-1</taxon>
    </lineage>
</organism>
<dbReference type="HOGENOM" id="CLU_480738_0_0_1"/>
<reference evidence="1 2" key="1">
    <citation type="journal article" date="2013" name="Nat. Commun.">
        <title>The evolution and pathogenic mechanisms of the rice sheath blight pathogen.</title>
        <authorList>
            <person name="Zheng A."/>
            <person name="Lin R."/>
            <person name="Xu L."/>
            <person name="Qin P."/>
            <person name="Tang C."/>
            <person name="Ai P."/>
            <person name="Zhang D."/>
            <person name="Liu Y."/>
            <person name="Sun Z."/>
            <person name="Feng H."/>
            <person name="Wang Y."/>
            <person name="Chen Y."/>
            <person name="Liang X."/>
            <person name="Fu R."/>
            <person name="Li Q."/>
            <person name="Zhang J."/>
            <person name="Yu X."/>
            <person name="Xie Z."/>
            <person name="Ding L."/>
            <person name="Guan P."/>
            <person name="Tang J."/>
            <person name="Liang Y."/>
            <person name="Wang S."/>
            <person name="Deng Q."/>
            <person name="Li S."/>
            <person name="Zhu J."/>
            <person name="Wang L."/>
            <person name="Liu H."/>
            <person name="Li P."/>
        </authorList>
    </citation>
    <scope>NUCLEOTIDE SEQUENCE [LARGE SCALE GENOMIC DNA]</scope>
    <source>
        <strain evidence="2">AG-1 IA</strain>
    </source>
</reference>
<sequence length="567" mass="62473">MSSKVTDSAYRGYPQSSAQGKFACIPGAVSTVEPVGAFEMISQRVKLLSRLFRHRFHIGGLNLLLLEFKTIITTLIQSFKFEPGVAPTEWLLAGAMAPYPVGTKDLAGEGVRPGLPLKLSWLITISALRGPENLGSAPALAIVGEHSGAFGMRPGSACGVLSTARREILIRRVLTRRFPKPERSRALPGFWGLRRDNTETGPQLTQHTVTNYCYAWGQKGRGIGSIRLIPIFESWTEVETQWAPQAQQKAFWSIFQVGSHLSLTLAFIKATWFPMPYRSLVYRRSSPSVGIGIIERDSRRLFKDISVPSFSELDRVVSDGHHPSIDRLQSIQLVNYCHTGWMEPGTASSYRSYFTMRPILITRWHRFRNPFGCSGHPGTATRDISGVSAKDPLSVSQSEWGAFNATLGGRLGRGVPFARDCFESVDFGVGPAAPGTQCSTVQAKYPDNAVWPETSSMSSLLNILVHAADCIFQTQWEICQKTSEGCLLDSNNPTNSSAYSPPAVCHQGSVSPYYVDVRNPNHAVKAFEFSKRTGVPLSIKNTGASRYEEFVLSLTYQYSLARFSGAE</sequence>
<gene>
    <name evidence="1" type="ORF">AG1IA_01542</name>
</gene>
<accession>L8X716</accession>
<protein>
    <submittedName>
        <fullName evidence="1">Uncharacterized protein</fullName>
    </submittedName>
</protein>
<dbReference type="AlphaFoldDB" id="L8X716"/>
<evidence type="ECO:0000313" key="1">
    <source>
        <dbReference type="EMBL" id="ELU44429.1"/>
    </source>
</evidence>
<name>L8X716_THACA</name>
<keyword evidence="2" id="KW-1185">Reference proteome</keyword>
<proteinExistence type="predicted"/>
<evidence type="ECO:0000313" key="2">
    <source>
        <dbReference type="Proteomes" id="UP000011668"/>
    </source>
</evidence>
<dbReference type="OrthoDB" id="9983560at2759"/>
<dbReference type="Proteomes" id="UP000011668">
    <property type="component" value="Unassembled WGS sequence"/>
</dbReference>
<dbReference type="STRING" id="983506.L8X716"/>